<dbReference type="KEGG" id="dpl:KGM_213198"/>
<name>A0A212FAX5_DANPL</name>
<evidence type="ECO:0000313" key="2">
    <source>
        <dbReference type="EMBL" id="OWR50877.1"/>
    </source>
</evidence>
<dbReference type="AlphaFoldDB" id="A0A212FAX5"/>
<evidence type="ECO:0000313" key="3">
    <source>
        <dbReference type="Proteomes" id="UP000007151"/>
    </source>
</evidence>
<reference evidence="2 3" key="1">
    <citation type="journal article" date="2011" name="Cell">
        <title>The monarch butterfly genome yields insights into long-distance migration.</title>
        <authorList>
            <person name="Zhan S."/>
            <person name="Merlin C."/>
            <person name="Boore J.L."/>
            <person name="Reppert S.M."/>
        </authorList>
    </citation>
    <scope>NUCLEOTIDE SEQUENCE [LARGE SCALE GENOMIC DNA]</scope>
    <source>
        <strain evidence="2">F-2</strain>
    </source>
</reference>
<keyword evidence="3" id="KW-1185">Reference proteome</keyword>
<sequence>MDDEGRAAVQTRLAPVGRLKLTSAQGGVHVRLLPLNRSGDGCCSVLRQQSPHNIIDTILQFQEPWSLMVAIVSSSSCRNILNSRIAEVTSPSPHSLTACTPHSSLLTPDLYRGTNKKHCGQWATTQKHRVSGPDSPRTHTGSRDHEAGHGPEWSIERSRGETQEESRLTISPRELVGDQVTGLRRTSNVILRFEYNVTGEQHRPRAPGPVRTSRNRSQPVRTGRDPPGAGP</sequence>
<dbReference type="InParanoid" id="A0A212FAX5"/>
<dbReference type="EMBL" id="AGBW02009414">
    <property type="protein sequence ID" value="OWR50877.1"/>
    <property type="molecule type" value="Genomic_DNA"/>
</dbReference>
<organism evidence="2 3">
    <name type="scientific">Danaus plexippus plexippus</name>
    <dbReference type="NCBI Taxonomy" id="278856"/>
    <lineage>
        <taxon>Eukaryota</taxon>
        <taxon>Metazoa</taxon>
        <taxon>Ecdysozoa</taxon>
        <taxon>Arthropoda</taxon>
        <taxon>Hexapoda</taxon>
        <taxon>Insecta</taxon>
        <taxon>Pterygota</taxon>
        <taxon>Neoptera</taxon>
        <taxon>Endopterygota</taxon>
        <taxon>Lepidoptera</taxon>
        <taxon>Glossata</taxon>
        <taxon>Ditrysia</taxon>
        <taxon>Papilionoidea</taxon>
        <taxon>Nymphalidae</taxon>
        <taxon>Danainae</taxon>
        <taxon>Danaini</taxon>
        <taxon>Danaina</taxon>
        <taxon>Danaus</taxon>
        <taxon>Danaus</taxon>
    </lineage>
</organism>
<evidence type="ECO:0000256" key="1">
    <source>
        <dbReference type="SAM" id="MobiDB-lite"/>
    </source>
</evidence>
<feature type="compositionally biased region" description="Basic and acidic residues" evidence="1">
    <location>
        <begin position="141"/>
        <end position="167"/>
    </location>
</feature>
<dbReference type="Proteomes" id="UP000007151">
    <property type="component" value="Unassembled WGS sequence"/>
</dbReference>
<gene>
    <name evidence="2" type="ORF">KGM_213198</name>
</gene>
<proteinExistence type="predicted"/>
<feature type="region of interest" description="Disordered" evidence="1">
    <location>
        <begin position="121"/>
        <end position="173"/>
    </location>
</feature>
<feature type="region of interest" description="Disordered" evidence="1">
    <location>
        <begin position="200"/>
        <end position="231"/>
    </location>
</feature>
<comment type="caution">
    <text evidence="2">The sequence shown here is derived from an EMBL/GenBank/DDBJ whole genome shotgun (WGS) entry which is preliminary data.</text>
</comment>
<accession>A0A212FAX5</accession>
<protein>
    <submittedName>
        <fullName evidence="2">Uncharacterized protein</fullName>
    </submittedName>
</protein>